<protein>
    <recommendedName>
        <fullName evidence="6">Kinesin-like protein</fullName>
    </recommendedName>
</protein>
<feature type="binding site" evidence="5">
    <location>
        <begin position="92"/>
        <end position="99"/>
    </location>
    <ligand>
        <name>ATP</name>
        <dbReference type="ChEBI" id="CHEBI:30616"/>
    </ligand>
</feature>
<dbReference type="PROSITE" id="PS50067">
    <property type="entry name" value="KINESIN_MOTOR_2"/>
    <property type="match status" value="1"/>
</dbReference>
<evidence type="ECO:0000313" key="11">
    <source>
        <dbReference type="Proteomes" id="UP001162131"/>
    </source>
</evidence>
<evidence type="ECO:0000256" key="6">
    <source>
        <dbReference type="RuleBase" id="RU000394"/>
    </source>
</evidence>
<dbReference type="InterPro" id="IPR027417">
    <property type="entry name" value="P-loop_NTPase"/>
</dbReference>
<feature type="coiled-coil region" evidence="7">
    <location>
        <begin position="649"/>
        <end position="700"/>
    </location>
</feature>
<comment type="caution">
    <text evidence="10">The sequence shown here is derived from an EMBL/GenBank/DDBJ whole genome shotgun (WGS) entry which is preliminary data.</text>
</comment>
<organism evidence="10 11">
    <name type="scientific">Blepharisma stoltei</name>
    <dbReference type="NCBI Taxonomy" id="1481888"/>
    <lineage>
        <taxon>Eukaryota</taxon>
        <taxon>Sar</taxon>
        <taxon>Alveolata</taxon>
        <taxon>Ciliophora</taxon>
        <taxon>Postciliodesmatophora</taxon>
        <taxon>Heterotrichea</taxon>
        <taxon>Heterotrichida</taxon>
        <taxon>Blepharismidae</taxon>
        <taxon>Blepharisma</taxon>
    </lineage>
</organism>
<dbReference type="PROSITE" id="PS00411">
    <property type="entry name" value="KINESIN_MOTOR_1"/>
    <property type="match status" value="1"/>
</dbReference>
<dbReference type="GO" id="GO:0008017">
    <property type="term" value="F:microtubule binding"/>
    <property type="evidence" value="ECO:0007669"/>
    <property type="project" value="InterPro"/>
</dbReference>
<keyword evidence="1 5" id="KW-0547">Nucleotide-binding</keyword>
<dbReference type="AlphaFoldDB" id="A0AAU9JUD4"/>
<evidence type="ECO:0000256" key="2">
    <source>
        <dbReference type="ARBA" id="ARBA00022840"/>
    </source>
</evidence>
<feature type="compositionally biased region" description="Basic and acidic residues" evidence="8">
    <location>
        <begin position="388"/>
        <end position="406"/>
    </location>
</feature>
<dbReference type="Gene3D" id="3.40.850.10">
    <property type="entry name" value="Kinesin motor domain"/>
    <property type="match status" value="1"/>
</dbReference>
<keyword evidence="2 5" id="KW-0067">ATP-binding</keyword>
<dbReference type="Pfam" id="PF00225">
    <property type="entry name" value="Kinesin"/>
    <property type="match status" value="1"/>
</dbReference>
<dbReference type="GO" id="GO:0005874">
    <property type="term" value="C:microtubule"/>
    <property type="evidence" value="ECO:0007669"/>
    <property type="project" value="UniProtKB-KW"/>
</dbReference>
<evidence type="ECO:0000256" key="1">
    <source>
        <dbReference type="ARBA" id="ARBA00022741"/>
    </source>
</evidence>
<evidence type="ECO:0000256" key="3">
    <source>
        <dbReference type="ARBA" id="ARBA00023054"/>
    </source>
</evidence>
<evidence type="ECO:0000313" key="10">
    <source>
        <dbReference type="EMBL" id="CAG9329986.1"/>
    </source>
</evidence>
<keyword evidence="11" id="KW-1185">Reference proteome</keyword>
<dbReference type="GO" id="GO:0007018">
    <property type="term" value="P:microtubule-based movement"/>
    <property type="evidence" value="ECO:0007669"/>
    <property type="project" value="InterPro"/>
</dbReference>
<dbReference type="Proteomes" id="UP001162131">
    <property type="component" value="Unassembled WGS sequence"/>
</dbReference>
<dbReference type="InterPro" id="IPR027640">
    <property type="entry name" value="Kinesin-like_fam"/>
</dbReference>
<feature type="domain" description="Kinesin motor" evidence="9">
    <location>
        <begin position="10"/>
        <end position="333"/>
    </location>
</feature>
<keyword evidence="3 7" id="KW-0175">Coiled coil</keyword>
<evidence type="ECO:0000259" key="9">
    <source>
        <dbReference type="PROSITE" id="PS50067"/>
    </source>
</evidence>
<gene>
    <name evidence="10" type="ORF">BSTOLATCC_MIC50100</name>
</gene>
<reference evidence="10" key="1">
    <citation type="submission" date="2021-09" db="EMBL/GenBank/DDBJ databases">
        <authorList>
            <consortium name="AG Swart"/>
            <person name="Singh M."/>
            <person name="Singh A."/>
            <person name="Seah K."/>
            <person name="Emmerich C."/>
        </authorList>
    </citation>
    <scope>NUCLEOTIDE SEQUENCE</scope>
    <source>
        <strain evidence="10">ATCC30299</strain>
    </source>
</reference>
<dbReference type="PANTHER" id="PTHR47968:SF75">
    <property type="entry name" value="CENTROMERE-ASSOCIATED PROTEIN E"/>
    <property type="match status" value="1"/>
</dbReference>
<keyword evidence="4 5" id="KW-0505">Motor protein</keyword>
<dbReference type="SMART" id="SM00129">
    <property type="entry name" value="KISc"/>
    <property type="match status" value="1"/>
</dbReference>
<dbReference type="EMBL" id="CAJZBQ010000050">
    <property type="protein sequence ID" value="CAG9329986.1"/>
    <property type="molecule type" value="Genomic_DNA"/>
</dbReference>
<evidence type="ECO:0000256" key="7">
    <source>
        <dbReference type="SAM" id="Coils"/>
    </source>
</evidence>
<feature type="region of interest" description="Disordered" evidence="8">
    <location>
        <begin position="787"/>
        <end position="817"/>
    </location>
</feature>
<dbReference type="InterPro" id="IPR019821">
    <property type="entry name" value="Kinesin_motor_CS"/>
</dbReference>
<name>A0AAU9JUD4_9CILI</name>
<proteinExistence type="inferred from homology"/>
<keyword evidence="6" id="KW-0493">Microtubule</keyword>
<dbReference type="PANTHER" id="PTHR47968">
    <property type="entry name" value="CENTROMERE PROTEIN E"/>
    <property type="match status" value="1"/>
</dbReference>
<sequence length="817" mass="92113">MDPSDESSGNIRVVCRFRPLNEKEKLIEESVCVTFDPDNRTVAIKSEGEPQRFSYDYVFNPSTPQAQIYQIGARPIIDAIMQGFNGTVFAYGQTSSGKTFTMTGVLGDKNLMGIIPRMVGDVFSKILNSDSHIEFSVKVGYCEIYMEKIKDLLEPSKNNLKIHEDKIRGVFIEDLTERYVSSEEEVFELMNIGTSNREVGYTHMNAGSSRSHSIFCVTLSQTNSLDFSTKTGKLYLVDLAGSEKVGKTGAEGKRLEEAKNINKSLTALGQVINALTDGKSSHVPYRDSKLTRVLQDSLGGNSKTALIITCSPSAYNEAETVSTLRFGIRAKSIKNKAKVNKEYTVAELKLMLAKAKEDIHMRDKKIEMLEQKLGKPFVYEEADTKCDSKEESYTKSDSKEDFKEDTKEESEVEISKVSVLDDIVIELEEARTRLTNEVEKNMKLRAIIAENQKEIEELRGDYNFLISRTNEVRDKNTINEELLKEKDEQIEILSAEIQDLKNEMRNMCDTKFDLEQSFCEIEALHSKSEFNDQSPFLGDTTPSKSALKEQLEEEMSKNENLLMKINEFENLLEAKSEVELDKEKLNGDKQELIKELQKKSEKIVKLECELDESKQNYRNLESTWKKEFNYLKDISVSLGKNLELVSASYNQISKEKAELVIEKKSLERKMTKIAKRAKIAEEELKKIKELQSLCKQETSKDKIKVKTVEIAAKNLLDPKYLHQKPVLKTSLNAPMMNYNIKKTITGGQGVARITGGPGVARMTGGGGPGITRRSFATLQMLDAIKKADKSKNDSSTEIDPNDLSSSSSSGKEKCIVF</sequence>
<feature type="coiled-coil region" evidence="7">
    <location>
        <begin position="544"/>
        <end position="623"/>
    </location>
</feature>
<dbReference type="SUPFAM" id="SSF52540">
    <property type="entry name" value="P-loop containing nucleoside triphosphate hydrolases"/>
    <property type="match status" value="1"/>
</dbReference>
<dbReference type="GO" id="GO:0003777">
    <property type="term" value="F:microtubule motor activity"/>
    <property type="evidence" value="ECO:0007669"/>
    <property type="project" value="InterPro"/>
</dbReference>
<feature type="coiled-coil region" evidence="7">
    <location>
        <begin position="441"/>
        <end position="517"/>
    </location>
</feature>
<dbReference type="InterPro" id="IPR001752">
    <property type="entry name" value="Kinesin_motor_dom"/>
</dbReference>
<dbReference type="PRINTS" id="PR00380">
    <property type="entry name" value="KINESINHEAVY"/>
</dbReference>
<accession>A0AAU9JUD4</accession>
<evidence type="ECO:0000256" key="4">
    <source>
        <dbReference type="ARBA" id="ARBA00023175"/>
    </source>
</evidence>
<dbReference type="FunFam" id="3.40.850.10:FF:000082">
    <property type="entry name" value="OSM3-like kinesin"/>
    <property type="match status" value="1"/>
</dbReference>
<dbReference type="CDD" id="cd01369">
    <property type="entry name" value="KISc_KHC_KIF5"/>
    <property type="match status" value="1"/>
</dbReference>
<evidence type="ECO:0000256" key="5">
    <source>
        <dbReference type="PROSITE-ProRule" id="PRU00283"/>
    </source>
</evidence>
<dbReference type="GO" id="GO:0005524">
    <property type="term" value="F:ATP binding"/>
    <property type="evidence" value="ECO:0007669"/>
    <property type="project" value="UniProtKB-UniRule"/>
</dbReference>
<comment type="similarity">
    <text evidence="5 6">Belongs to the TRAFAC class myosin-kinesin ATPase superfamily. Kinesin family.</text>
</comment>
<feature type="region of interest" description="Disordered" evidence="8">
    <location>
        <begin position="388"/>
        <end position="407"/>
    </location>
</feature>
<dbReference type="InterPro" id="IPR036961">
    <property type="entry name" value="Kinesin_motor_dom_sf"/>
</dbReference>
<evidence type="ECO:0000256" key="8">
    <source>
        <dbReference type="SAM" id="MobiDB-lite"/>
    </source>
</evidence>